<proteinExistence type="predicted"/>
<protein>
    <recommendedName>
        <fullName evidence="4">Lipocalin-like domain-containing protein</fullName>
    </recommendedName>
</protein>
<evidence type="ECO:0000313" key="3">
    <source>
        <dbReference type="Proteomes" id="UP001597459"/>
    </source>
</evidence>
<feature type="chain" id="PRO_5045458740" description="Lipocalin-like domain-containing protein" evidence="1">
    <location>
        <begin position="22"/>
        <end position="176"/>
    </location>
</feature>
<sequence length="176" mass="19029">MKKTIFFLLIIPFLAFTSCSSDDDNATDNESLLTGKWRLTAFSVTNGKSITTAQGATLTTDFTSEGKDFSTEVIFTKIPKIAASTGKYTAVTTTTVEGQTSTTDVTGVNFDLVGLWEIQGNKLIVEDPNSHEKQSTTITELTSTKLSFTIDYKDTVNNAGVTTEASGTANYTFTKK</sequence>
<reference evidence="3" key="1">
    <citation type="journal article" date="2019" name="Int. J. Syst. Evol. Microbiol.">
        <title>The Global Catalogue of Microorganisms (GCM) 10K type strain sequencing project: providing services to taxonomists for standard genome sequencing and annotation.</title>
        <authorList>
            <consortium name="The Broad Institute Genomics Platform"/>
            <consortium name="The Broad Institute Genome Sequencing Center for Infectious Disease"/>
            <person name="Wu L."/>
            <person name="Ma J."/>
        </authorList>
    </citation>
    <scope>NUCLEOTIDE SEQUENCE [LARGE SCALE GENOMIC DNA]</scope>
    <source>
        <strain evidence="3">KCTC 42423</strain>
    </source>
</reference>
<name>A0ABW5NAD2_9FLAO</name>
<keyword evidence="3" id="KW-1185">Reference proteome</keyword>
<keyword evidence="1" id="KW-0732">Signal</keyword>
<dbReference type="RefSeq" id="WP_176028785.1">
    <property type="nucleotide sequence ID" value="NZ_JBHSJV010000001.1"/>
</dbReference>
<evidence type="ECO:0008006" key="4">
    <source>
        <dbReference type="Google" id="ProtNLM"/>
    </source>
</evidence>
<comment type="caution">
    <text evidence="2">The sequence shown here is derived from an EMBL/GenBank/DDBJ whole genome shotgun (WGS) entry which is preliminary data.</text>
</comment>
<dbReference type="PROSITE" id="PS51257">
    <property type="entry name" value="PROKAR_LIPOPROTEIN"/>
    <property type="match status" value="1"/>
</dbReference>
<evidence type="ECO:0000313" key="2">
    <source>
        <dbReference type="EMBL" id="MFD2591513.1"/>
    </source>
</evidence>
<organism evidence="2 3">
    <name type="scientific">Aquimarina hainanensis</name>
    <dbReference type="NCBI Taxonomy" id="1578017"/>
    <lineage>
        <taxon>Bacteria</taxon>
        <taxon>Pseudomonadati</taxon>
        <taxon>Bacteroidota</taxon>
        <taxon>Flavobacteriia</taxon>
        <taxon>Flavobacteriales</taxon>
        <taxon>Flavobacteriaceae</taxon>
        <taxon>Aquimarina</taxon>
    </lineage>
</organism>
<feature type="signal peptide" evidence="1">
    <location>
        <begin position="1"/>
        <end position="21"/>
    </location>
</feature>
<dbReference type="Proteomes" id="UP001597459">
    <property type="component" value="Unassembled WGS sequence"/>
</dbReference>
<gene>
    <name evidence="2" type="ORF">ACFSTE_11810</name>
</gene>
<evidence type="ECO:0000256" key="1">
    <source>
        <dbReference type="SAM" id="SignalP"/>
    </source>
</evidence>
<dbReference type="EMBL" id="JBHULX010000021">
    <property type="protein sequence ID" value="MFD2591513.1"/>
    <property type="molecule type" value="Genomic_DNA"/>
</dbReference>
<accession>A0ABW5NAD2</accession>